<reference evidence="2 3" key="1">
    <citation type="submission" date="2018-10" db="EMBL/GenBank/DDBJ databases">
        <title>Effects of UV and annual dynamics of microbial communities in freshwater RAS systems.</title>
        <authorList>
            <person name="Bekkelund A.K."/>
            <person name="Hansen B.R."/>
            <person name="Stokken H."/>
            <person name="Eriksen B.F."/>
            <person name="Kashulin N.A."/>
        </authorList>
    </citation>
    <scope>NUCLEOTIDE SEQUENCE [LARGE SCALE GENOMIC DNA]</scope>
    <source>
        <strain evidence="2 3">BHSEK</strain>
    </source>
</reference>
<evidence type="ECO:0000313" key="2">
    <source>
        <dbReference type="EMBL" id="AYM79572.1"/>
    </source>
</evidence>
<dbReference type="InterPro" id="IPR039315">
    <property type="entry name" value="CheW"/>
</dbReference>
<name>A0A3G2EI56_9BURK</name>
<dbReference type="InterPro" id="IPR002545">
    <property type="entry name" value="CheW-lke_dom"/>
</dbReference>
<dbReference type="Pfam" id="PF01584">
    <property type="entry name" value="CheW"/>
    <property type="match status" value="3"/>
</dbReference>
<proteinExistence type="predicted"/>
<organism evidence="2 3">
    <name type="scientific">Janthinobacterium agaricidamnosum</name>
    <dbReference type="NCBI Taxonomy" id="55508"/>
    <lineage>
        <taxon>Bacteria</taxon>
        <taxon>Pseudomonadati</taxon>
        <taxon>Pseudomonadota</taxon>
        <taxon>Betaproteobacteria</taxon>
        <taxon>Burkholderiales</taxon>
        <taxon>Oxalobacteraceae</taxon>
        <taxon>Janthinobacterium</taxon>
    </lineage>
</organism>
<dbReference type="Gene3D" id="2.40.50.180">
    <property type="entry name" value="CheA-289, Domain 4"/>
    <property type="match status" value="3"/>
</dbReference>
<dbReference type="SUPFAM" id="SSF50341">
    <property type="entry name" value="CheW-like"/>
    <property type="match status" value="3"/>
</dbReference>
<accession>A0A3G2EI56</accession>
<dbReference type="GO" id="GO:0005829">
    <property type="term" value="C:cytosol"/>
    <property type="evidence" value="ECO:0007669"/>
    <property type="project" value="TreeGrafter"/>
</dbReference>
<feature type="domain" description="CheW-like" evidence="1">
    <location>
        <begin position="352"/>
        <end position="502"/>
    </location>
</feature>
<dbReference type="InterPro" id="IPR036061">
    <property type="entry name" value="CheW-like_dom_sf"/>
</dbReference>
<dbReference type="EMBL" id="CP033019">
    <property type="protein sequence ID" value="AYM79572.1"/>
    <property type="molecule type" value="Genomic_DNA"/>
</dbReference>
<feature type="domain" description="CheW-like" evidence="1">
    <location>
        <begin position="17"/>
        <end position="159"/>
    </location>
</feature>
<gene>
    <name evidence="2" type="ORF">D9M09_13445</name>
</gene>
<dbReference type="Proteomes" id="UP000279594">
    <property type="component" value="Chromosome"/>
</dbReference>
<evidence type="ECO:0000313" key="3">
    <source>
        <dbReference type="Proteomes" id="UP000279594"/>
    </source>
</evidence>
<dbReference type="Gene3D" id="2.30.30.40">
    <property type="entry name" value="SH3 Domains"/>
    <property type="match status" value="3"/>
</dbReference>
<dbReference type="GO" id="GO:0007165">
    <property type="term" value="P:signal transduction"/>
    <property type="evidence" value="ECO:0007669"/>
    <property type="project" value="InterPro"/>
</dbReference>
<dbReference type="GO" id="GO:0006935">
    <property type="term" value="P:chemotaxis"/>
    <property type="evidence" value="ECO:0007669"/>
    <property type="project" value="InterPro"/>
</dbReference>
<evidence type="ECO:0000259" key="1">
    <source>
        <dbReference type="PROSITE" id="PS50851"/>
    </source>
</evidence>
<dbReference type="PANTHER" id="PTHR22617:SF23">
    <property type="entry name" value="CHEMOTAXIS PROTEIN CHEW"/>
    <property type="match status" value="1"/>
</dbReference>
<dbReference type="AlphaFoldDB" id="A0A3G2EI56"/>
<dbReference type="PANTHER" id="PTHR22617">
    <property type="entry name" value="CHEMOTAXIS SENSOR HISTIDINE KINASE-RELATED"/>
    <property type="match status" value="1"/>
</dbReference>
<keyword evidence="3" id="KW-1185">Reference proteome</keyword>
<dbReference type="PROSITE" id="PS50851">
    <property type="entry name" value="CHEW"/>
    <property type="match status" value="3"/>
</dbReference>
<dbReference type="SMART" id="SM00260">
    <property type="entry name" value="CheW"/>
    <property type="match status" value="3"/>
</dbReference>
<feature type="domain" description="CheW-like" evidence="1">
    <location>
        <begin position="183"/>
        <end position="328"/>
    </location>
</feature>
<sequence length="508" mass="55354">MHEATGLQAHGASDTAAELFGSFHLGGDEFALPASCIREVVNYPAKVTALPLSPAYLEGMFTLRGSVIPVVNLGRLFRADAPRAVATDKIAILDFQQVLIGIVFQDTGEILRVPASARSALQYAAGDRQAVIAGTILLDGGARLLQILDPHALLRIENVPHVLALQATGAKLSTARYHAQSERRQCVSFHAAGATFAFEMLAIQEIIKVPELHSSLLNNELCLGRMHFRGNQVAVVDFGALLQAPACGKAAREATPDQRVIVVRLDGTTVGFLVDSVDSIVHFFGDEVLPIPLLSKARAAMFAGCITKEGLGDIIFLNHKDILSQAEIVEMRDGHARLYPADTETGAAKHKARRRVYITFTVETRFAVEIGQVREIIDFSHAITTPPGMPACMLGMLNLRQQMISIIDLRQLYAMPALPDASSGKILIVERGAERYGFLVDHVDNIMTISDSQRFAAPQIIRTGEHDDLRSEMDEMIDIGTEAQRQTLSVFQCDHLLEKLETALPRAA</sequence>
<protein>
    <submittedName>
        <fullName evidence="2">Chemotaxis protein CheW</fullName>
    </submittedName>
</protein>